<protein>
    <submittedName>
        <fullName evidence="1">Type I-E CRISPR-associated protein Cas6/Cse3/CasE</fullName>
    </submittedName>
</protein>
<dbReference type="Pfam" id="PF08798">
    <property type="entry name" value="CRISPR_assoc"/>
    <property type="match status" value="1"/>
</dbReference>
<evidence type="ECO:0000313" key="2">
    <source>
        <dbReference type="Proteomes" id="UP000648908"/>
    </source>
</evidence>
<dbReference type="SUPFAM" id="SSF117987">
    <property type="entry name" value="CRISPR-associated protein"/>
    <property type="match status" value="1"/>
</dbReference>
<dbReference type="Proteomes" id="UP000648908">
    <property type="component" value="Unassembled WGS sequence"/>
</dbReference>
<name>A0A8K0VHH1_9RHOB</name>
<proteinExistence type="predicted"/>
<dbReference type="AlphaFoldDB" id="A0A8K0VHH1"/>
<gene>
    <name evidence="1" type="primary">cas6e</name>
    <name evidence="1" type="ORF">JL811_18710</name>
</gene>
<dbReference type="InterPro" id="IPR010179">
    <property type="entry name" value="CRISPR-assoc_prot_Cse3"/>
</dbReference>
<comment type="caution">
    <text evidence="1">The sequence shown here is derived from an EMBL/GenBank/DDBJ whole genome shotgun (WGS) entry which is preliminary data.</text>
</comment>
<evidence type="ECO:0000313" key="1">
    <source>
        <dbReference type="EMBL" id="MBL4919255.1"/>
    </source>
</evidence>
<dbReference type="RefSeq" id="WP_202690233.1">
    <property type="nucleotide sequence ID" value="NZ_JAESVN010000015.1"/>
</dbReference>
<accession>A0A8K0VHH1</accession>
<reference evidence="1" key="1">
    <citation type="submission" date="2021-01" db="EMBL/GenBank/DDBJ databases">
        <title>Tabrizicola alba sp. nov. a motile alkaliphilic bacterium isolated from a soda lake.</title>
        <authorList>
            <person name="Szuroczki S."/>
            <person name="Abbaszade G."/>
            <person name="Schumann P."/>
            <person name="Toth E."/>
        </authorList>
    </citation>
    <scope>NUCLEOTIDE SEQUENCE</scope>
    <source>
        <strain evidence="1">DMG-N-6</strain>
    </source>
</reference>
<dbReference type="Gene3D" id="3.30.70.1210">
    <property type="entry name" value="Crispr-associated protein, domain 2"/>
    <property type="match status" value="1"/>
</dbReference>
<dbReference type="EMBL" id="JAESVN010000015">
    <property type="protein sequence ID" value="MBL4919255.1"/>
    <property type="molecule type" value="Genomic_DNA"/>
</dbReference>
<sequence length="95" mass="10284">MHGAIFCGVRWGRGAGAAWPEGQGTRAGFRVLQAEVSTFRVMEPPSKGRPRPRFGVLDLEGRIEITDPVAFLPKLLQGFGRAKAFGCGLMVITRA</sequence>
<organism evidence="1 2">
    <name type="scientific">Szabonella alba</name>
    <dbReference type="NCBI Taxonomy" id="2804194"/>
    <lineage>
        <taxon>Bacteria</taxon>
        <taxon>Pseudomonadati</taxon>
        <taxon>Pseudomonadota</taxon>
        <taxon>Alphaproteobacteria</taxon>
        <taxon>Rhodobacterales</taxon>
        <taxon>Paracoccaceae</taxon>
        <taxon>Szabonella</taxon>
    </lineage>
</organism>
<keyword evidence="2" id="KW-1185">Reference proteome</keyword>
<dbReference type="NCBIfam" id="TIGR01907">
    <property type="entry name" value="casE_Cse3"/>
    <property type="match status" value="1"/>
</dbReference>